<dbReference type="GO" id="GO:0015385">
    <property type="term" value="F:sodium:proton antiporter activity"/>
    <property type="evidence" value="ECO:0007669"/>
    <property type="project" value="InterPro"/>
</dbReference>
<evidence type="ECO:0000313" key="16">
    <source>
        <dbReference type="Proteomes" id="UP001283366"/>
    </source>
</evidence>
<keyword evidence="16" id="KW-1185">Reference proteome</keyword>
<feature type="transmembrane region" description="Helical" evidence="11">
    <location>
        <begin position="360"/>
        <end position="382"/>
    </location>
</feature>
<name>A0A1Y6IWD7_9VIBR</name>
<comment type="subcellular location">
    <subcellularLocation>
        <location evidence="1">Cell membrane</location>
        <topology evidence="1">Multi-pass membrane protein</topology>
    </subcellularLocation>
</comment>
<evidence type="ECO:0000256" key="2">
    <source>
        <dbReference type="ARBA" id="ARBA00022448"/>
    </source>
</evidence>
<dbReference type="RefSeq" id="WP_087482007.1">
    <property type="nucleotide sequence ID" value="NZ_AP024883.1"/>
</dbReference>
<evidence type="ECO:0000313" key="15">
    <source>
        <dbReference type="Proteomes" id="UP000196125"/>
    </source>
</evidence>
<keyword evidence="6 11" id="KW-1133">Transmembrane helix</keyword>
<feature type="transmembrane region" description="Helical" evidence="11">
    <location>
        <begin position="206"/>
        <end position="228"/>
    </location>
</feature>
<evidence type="ECO:0000256" key="1">
    <source>
        <dbReference type="ARBA" id="ARBA00004651"/>
    </source>
</evidence>
<evidence type="ECO:0000256" key="3">
    <source>
        <dbReference type="ARBA" id="ARBA00022449"/>
    </source>
</evidence>
<dbReference type="GO" id="GO:0005886">
    <property type="term" value="C:plasma membrane"/>
    <property type="evidence" value="ECO:0007669"/>
    <property type="project" value="UniProtKB-SubCell"/>
</dbReference>
<feature type="transmembrane region" description="Helical" evidence="11">
    <location>
        <begin position="33"/>
        <end position="50"/>
    </location>
</feature>
<protein>
    <submittedName>
        <fullName evidence="13">Cation:proton antiporter</fullName>
    </submittedName>
    <submittedName>
        <fullName evidence="14">Na(+)/H(+) antiporter NhaG</fullName>
    </submittedName>
</protein>
<accession>A0A1Y6IWD7</accession>
<feature type="transmembrane region" description="Helical" evidence="11">
    <location>
        <begin position="172"/>
        <end position="194"/>
    </location>
</feature>
<evidence type="ECO:0000256" key="4">
    <source>
        <dbReference type="ARBA" id="ARBA00022475"/>
    </source>
</evidence>
<dbReference type="InterPro" id="IPR014710">
    <property type="entry name" value="RmlC-like_jellyroll"/>
</dbReference>
<dbReference type="SUPFAM" id="SSF51206">
    <property type="entry name" value="cAMP-binding domain-like"/>
    <property type="match status" value="1"/>
</dbReference>
<dbReference type="GO" id="GO:0051453">
    <property type="term" value="P:regulation of intracellular pH"/>
    <property type="evidence" value="ECO:0007669"/>
    <property type="project" value="TreeGrafter"/>
</dbReference>
<keyword evidence="3" id="KW-0050">Antiport</keyword>
<evidence type="ECO:0000256" key="7">
    <source>
        <dbReference type="ARBA" id="ARBA00023053"/>
    </source>
</evidence>
<dbReference type="PROSITE" id="PS50042">
    <property type="entry name" value="CNMP_BINDING_3"/>
    <property type="match status" value="1"/>
</dbReference>
<keyword evidence="2" id="KW-0813">Transport</keyword>
<keyword evidence="7" id="KW-0915">Sodium</keyword>
<feature type="transmembrane region" description="Helical" evidence="11">
    <location>
        <begin position="323"/>
        <end position="348"/>
    </location>
</feature>
<dbReference type="Gene3D" id="6.10.140.1330">
    <property type="match status" value="1"/>
</dbReference>
<proteinExistence type="predicted"/>
<evidence type="ECO:0000259" key="12">
    <source>
        <dbReference type="PROSITE" id="PS50042"/>
    </source>
</evidence>
<evidence type="ECO:0000256" key="11">
    <source>
        <dbReference type="SAM" id="Phobius"/>
    </source>
</evidence>
<keyword evidence="9 11" id="KW-0472">Membrane</keyword>
<dbReference type="InterPro" id="IPR018490">
    <property type="entry name" value="cNMP-bd_dom_sf"/>
</dbReference>
<keyword evidence="5 11" id="KW-0812">Transmembrane</keyword>
<dbReference type="Pfam" id="PF00027">
    <property type="entry name" value="cNMP_binding"/>
    <property type="match status" value="1"/>
</dbReference>
<dbReference type="InterPro" id="IPR006153">
    <property type="entry name" value="Cation/H_exchanger_TM"/>
</dbReference>
<evidence type="ECO:0000256" key="10">
    <source>
        <dbReference type="ARBA" id="ARBA00023201"/>
    </source>
</evidence>
<feature type="transmembrane region" description="Helical" evidence="11">
    <location>
        <begin position="6"/>
        <end position="26"/>
    </location>
</feature>
<dbReference type="GO" id="GO:0098719">
    <property type="term" value="P:sodium ion import across plasma membrane"/>
    <property type="evidence" value="ECO:0007669"/>
    <property type="project" value="TreeGrafter"/>
</dbReference>
<feature type="transmembrane region" description="Helical" evidence="11">
    <location>
        <begin position="394"/>
        <end position="417"/>
    </location>
</feature>
<feature type="transmembrane region" description="Helical" evidence="11">
    <location>
        <begin position="70"/>
        <end position="91"/>
    </location>
</feature>
<dbReference type="Proteomes" id="UP001283366">
    <property type="component" value="Unassembled WGS sequence"/>
</dbReference>
<evidence type="ECO:0000256" key="9">
    <source>
        <dbReference type="ARBA" id="ARBA00023136"/>
    </source>
</evidence>
<evidence type="ECO:0000313" key="13">
    <source>
        <dbReference type="EMBL" id="MDW6002475.1"/>
    </source>
</evidence>
<dbReference type="Proteomes" id="UP000196125">
    <property type="component" value="Unassembled WGS sequence"/>
</dbReference>
<feature type="transmembrane region" description="Helical" evidence="11">
    <location>
        <begin position="130"/>
        <end position="151"/>
    </location>
</feature>
<keyword evidence="4" id="KW-1003">Cell membrane</keyword>
<feature type="transmembrane region" description="Helical" evidence="11">
    <location>
        <begin position="103"/>
        <end position="124"/>
    </location>
</feature>
<feature type="transmembrane region" description="Helical" evidence="11">
    <location>
        <begin position="297"/>
        <end position="317"/>
    </location>
</feature>
<keyword evidence="10" id="KW-0739">Sodium transport</keyword>
<organism evidence="14 15">
    <name type="scientific">Vibrio mangrovi</name>
    <dbReference type="NCBI Taxonomy" id="474394"/>
    <lineage>
        <taxon>Bacteria</taxon>
        <taxon>Pseudomonadati</taxon>
        <taxon>Pseudomonadota</taxon>
        <taxon>Gammaproteobacteria</taxon>
        <taxon>Vibrionales</taxon>
        <taxon>Vibrionaceae</taxon>
        <taxon>Vibrio</taxon>
    </lineage>
</organism>
<feature type="domain" description="Cyclic nucleotide-binding" evidence="12">
    <location>
        <begin position="723"/>
        <end position="815"/>
    </location>
</feature>
<dbReference type="OrthoDB" id="9774146at2"/>
<reference evidence="14 15" key="1">
    <citation type="submission" date="2017-05" db="EMBL/GenBank/DDBJ databases">
        <authorList>
            <person name="Song R."/>
            <person name="Chenine A.L."/>
            <person name="Ruprecht R.M."/>
        </authorList>
    </citation>
    <scope>NUCLEOTIDE SEQUENCE [LARGE SCALE GENOMIC DNA]</scope>
    <source>
        <strain evidence="14 15">CECT 7927</strain>
    </source>
</reference>
<gene>
    <name evidence="14" type="primary">nhaG</name>
    <name evidence="13" type="ORF">SBX37_06320</name>
    <name evidence="14" type="ORF">VIM7927_03306</name>
</gene>
<reference evidence="13 16" key="2">
    <citation type="submission" date="2023-11" db="EMBL/GenBank/DDBJ databases">
        <title>Plant-associative lifestyle of Vibrio porteresiae and its evolutionary dynamics.</title>
        <authorList>
            <person name="Rameshkumar N."/>
            <person name="Kirti K."/>
        </authorList>
    </citation>
    <scope>NUCLEOTIDE SEQUENCE [LARGE SCALE GENOMIC DNA]</scope>
    <source>
        <strain evidence="13 16">MSSRF38</strain>
    </source>
</reference>
<dbReference type="EMBL" id="FXXI01000007">
    <property type="protein sequence ID" value="SMS01995.1"/>
    <property type="molecule type" value="Genomic_DNA"/>
</dbReference>
<evidence type="ECO:0000313" key="14">
    <source>
        <dbReference type="EMBL" id="SMS01995.1"/>
    </source>
</evidence>
<dbReference type="Gene3D" id="2.60.120.10">
    <property type="entry name" value="Jelly Rolls"/>
    <property type="match status" value="1"/>
</dbReference>
<feature type="transmembrane region" description="Helical" evidence="11">
    <location>
        <begin position="235"/>
        <end position="253"/>
    </location>
</feature>
<evidence type="ECO:0000256" key="6">
    <source>
        <dbReference type="ARBA" id="ARBA00022989"/>
    </source>
</evidence>
<dbReference type="InterPro" id="IPR018422">
    <property type="entry name" value="Cation/H_exchanger_CPA1"/>
</dbReference>
<evidence type="ECO:0000256" key="8">
    <source>
        <dbReference type="ARBA" id="ARBA00023065"/>
    </source>
</evidence>
<dbReference type="Pfam" id="PF00999">
    <property type="entry name" value="Na_H_Exchanger"/>
    <property type="match status" value="1"/>
</dbReference>
<dbReference type="AlphaFoldDB" id="A0A1Y6IWD7"/>
<evidence type="ECO:0000256" key="5">
    <source>
        <dbReference type="ARBA" id="ARBA00022692"/>
    </source>
</evidence>
<dbReference type="EMBL" id="JAWRCO010000001">
    <property type="protein sequence ID" value="MDW6002475.1"/>
    <property type="molecule type" value="Genomic_DNA"/>
</dbReference>
<sequence length="819" mass="91624">MASTGVLILIFVILSLLAGAFIKSLAKVLRFPYSVILLLIGLLVGLLSRTDFALLSYPQLNQSLMTLSEINPHLILLLFLPTLIFESAFGMETHLFKRMFSQIALLAVPGMLLASALTAVLAHYSFPWNWSWTVCFLFGALISATDPVAVVSLLKEVSSRKRLETLIEGESLLNDGTAIVLFTLFYGMLTLSGHTDTGLLAVSSQFLIVVLLGFAVGVAVGSVILFWISRLFNQPLVEITLTISAAYIAYFIAENLFHVSGVVAVVALGLMLASFGRTRISPEIADFLHHFWHMMAHIANTIIFVLVGIIIATRIRLDVPDWWISLLVLYLGIQSTRALAIAALMPLLKRIGIGINREKAIVLVWGGLRGAVSLALALIISQDTFIDPELGDQILFLTAGVVVLTIVINSTTMNWILSQLGLDRLPPAKQASLDKAKYTIKQQMLEELRRLQNNTFLHRANWIALRQPIDEIQKPKEISLSDGVKEEDLKIAFYRRLLESERQFYWSQFKHGALTGPATAQLVNAVEIALDGNPELAPRHSLFQFWKTPPYVRFFRKIPVFRHLVIHFAFERLALSYDTARGFIQAQEEVARHIHDLAPSVLDAQEALKDIELNTSQTKTHIDALREYFPDLSYSLETHAAHRLLLNLERAHLQTLIDEGMLDDSEAQKLTHEVEYKLAHLKRQPHHVSSGEISDQLRQMPWAAHIKDKSLIALGKIAQRQIFNEGELIYAQNQHATALAVIIRGRIGIFSLKGERVAEPGTLIGCCAFLTDTYRTNAKAITPSELIWLNLPQLKIIASKDKQLEEVLAEELNKEVHKK</sequence>
<keyword evidence="8" id="KW-0406">Ion transport</keyword>
<dbReference type="PANTHER" id="PTHR10110">
    <property type="entry name" value="SODIUM/HYDROGEN EXCHANGER"/>
    <property type="match status" value="1"/>
</dbReference>
<dbReference type="GO" id="GO:0015386">
    <property type="term" value="F:potassium:proton antiporter activity"/>
    <property type="evidence" value="ECO:0007669"/>
    <property type="project" value="TreeGrafter"/>
</dbReference>
<feature type="transmembrane region" description="Helical" evidence="11">
    <location>
        <begin position="259"/>
        <end position="276"/>
    </location>
</feature>
<dbReference type="InterPro" id="IPR000595">
    <property type="entry name" value="cNMP-bd_dom"/>
</dbReference>
<dbReference type="PANTHER" id="PTHR10110:SF86">
    <property type="entry name" value="SODIUM_HYDROGEN EXCHANGER 7"/>
    <property type="match status" value="1"/>
</dbReference>